<comment type="subcellular location">
    <subcellularLocation>
        <location evidence="1">Nucleus</location>
    </subcellularLocation>
</comment>
<sequence>MNKNFQLFSPCNKLEFFDAPLYPSTPLFQPDTDYFQGYTACVPVVSSQIDIYTTTMSLSPASSSSTTSPSFIYNNLTHQLNQDETETFLPEFHQYSKELYENGTLLKKRRRRRFDEVNNIPVTEVRRQVHIESEKKRRAQIKQGFDSLRKQLPGVNKKMSKVGLLQCTVQHLQYFKKSQITILTEIERLIQDNQRLKAEQGIYI</sequence>
<dbReference type="SUPFAM" id="SSF47459">
    <property type="entry name" value="HLH, helix-loop-helix DNA-binding domain"/>
    <property type="match status" value="1"/>
</dbReference>
<name>A0ABP9Y1Z3_9FUNG</name>
<proteinExistence type="predicted"/>
<evidence type="ECO:0000313" key="8">
    <source>
        <dbReference type="Proteomes" id="UP001476247"/>
    </source>
</evidence>
<keyword evidence="2" id="KW-0805">Transcription regulation</keyword>
<keyword evidence="5" id="KW-0539">Nucleus</keyword>
<dbReference type="InterPro" id="IPR052207">
    <property type="entry name" value="Max-like/E-box_TFs"/>
</dbReference>
<keyword evidence="4" id="KW-0804">Transcription</keyword>
<dbReference type="Pfam" id="PF00010">
    <property type="entry name" value="HLH"/>
    <property type="match status" value="1"/>
</dbReference>
<dbReference type="PANTHER" id="PTHR15741:SF27">
    <property type="entry name" value="TRANSCRIPTION FACTOR AP-4"/>
    <property type="match status" value="1"/>
</dbReference>
<dbReference type="SMART" id="SM00353">
    <property type="entry name" value="HLH"/>
    <property type="match status" value="1"/>
</dbReference>
<keyword evidence="3" id="KW-0238">DNA-binding</keyword>
<dbReference type="Proteomes" id="UP001476247">
    <property type="component" value="Unassembled WGS sequence"/>
</dbReference>
<dbReference type="InterPro" id="IPR036638">
    <property type="entry name" value="HLH_DNA-bd_sf"/>
</dbReference>
<evidence type="ECO:0000313" key="7">
    <source>
        <dbReference type="EMBL" id="GAA5800808.1"/>
    </source>
</evidence>
<dbReference type="Gene3D" id="4.10.280.10">
    <property type="entry name" value="Helix-loop-helix DNA-binding domain"/>
    <property type="match status" value="1"/>
</dbReference>
<dbReference type="PROSITE" id="PS50888">
    <property type="entry name" value="BHLH"/>
    <property type="match status" value="1"/>
</dbReference>
<dbReference type="InterPro" id="IPR011598">
    <property type="entry name" value="bHLH_dom"/>
</dbReference>
<evidence type="ECO:0000256" key="1">
    <source>
        <dbReference type="ARBA" id="ARBA00004123"/>
    </source>
</evidence>
<protein>
    <recommendedName>
        <fullName evidence="6">BHLH domain-containing protein</fullName>
    </recommendedName>
</protein>
<evidence type="ECO:0000256" key="5">
    <source>
        <dbReference type="ARBA" id="ARBA00023242"/>
    </source>
</evidence>
<dbReference type="EMBL" id="BAABUJ010000016">
    <property type="protein sequence ID" value="GAA5800808.1"/>
    <property type="molecule type" value="Genomic_DNA"/>
</dbReference>
<dbReference type="PANTHER" id="PTHR15741">
    <property type="entry name" value="BASIC HELIX-LOOP-HELIX ZIP TRANSCRIPTION FACTOR"/>
    <property type="match status" value="1"/>
</dbReference>
<gene>
    <name evidence="7" type="ORF">HPULCUR_006247</name>
</gene>
<comment type="caution">
    <text evidence="7">The sequence shown here is derived from an EMBL/GenBank/DDBJ whole genome shotgun (WGS) entry which is preliminary data.</text>
</comment>
<evidence type="ECO:0000256" key="2">
    <source>
        <dbReference type="ARBA" id="ARBA00023015"/>
    </source>
</evidence>
<evidence type="ECO:0000256" key="4">
    <source>
        <dbReference type="ARBA" id="ARBA00023163"/>
    </source>
</evidence>
<evidence type="ECO:0000259" key="6">
    <source>
        <dbReference type="PROSITE" id="PS50888"/>
    </source>
</evidence>
<evidence type="ECO:0000256" key="3">
    <source>
        <dbReference type="ARBA" id="ARBA00023125"/>
    </source>
</evidence>
<reference evidence="7 8" key="1">
    <citation type="submission" date="2024-04" db="EMBL/GenBank/DDBJ databases">
        <title>genome sequences of Mucor flavus KT1a and Helicostylum pulchrum KT1b strains isolation_sourced from the surface of a dry-aged beef.</title>
        <authorList>
            <person name="Toyotome T."/>
            <person name="Hosono M."/>
            <person name="Torimaru M."/>
            <person name="Fukuda K."/>
            <person name="Mikami N."/>
        </authorList>
    </citation>
    <scope>NUCLEOTIDE SEQUENCE [LARGE SCALE GENOMIC DNA]</scope>
    <source>
        <strain evidence="7 8">KT1b</strain>
    </source>
</reference>
<accession>A0ABP9Y1Z3</accession>
<keyword evidence="8" id="KW-1185">Reference proteome</keyword>
<organism evidence="7 8">
    <name type="scientific">Helicostylum pulchrum</name>
    <dbReference type="NCBI Taxonomy" id="562976"/>
    <lineage>
        <taxon>Eukaryota</taxon>
        <taxon>Fungi</taxon>
        <taxon>Fungi incertae sedis</taxon>
        <taxon>Mucoromycota</taxon>
        <taxon>Mucoromycotina</taxon>
        <taxon>Mucoromycetes</taxon>
        <taxon>Mucorales</taxon>
        <taxon>Mucorineae</taxon>
        <taxon>Mucoraceae</taxon>
        <taxon>Helicostylum</taxon>
    </lineage>
</organism>
<feature type="domain" description="BHLH" evidence="6">
    <location>
        <begin position="125"/>
        <end position="175"/>
    </location>
</feature>